<evidence type="ECO:0000256" key="1">
    <source>
        <dbReference type="SAM" id="MobiDB-lite"/>
    </source>
</evidence>
<sequence length="45" mass="4836">MDRIVSAPTCAHEPDSPLRSLVDQLVSEDDQRGPEADTEGGSPWA</sequence>
<keyword evidence="3" id="KW-1185">Reference proteome</keyword>
<evidence type="ECO:0000313" key="3">
    <source>
        <dbReference type="Proteomes" id="UP001299012"/>
    </source>
</evidence>
<dbReference type="Proteomes" id="UP001299012">
    <property type="component" value="Unassembled WGS sequence"/>
</dbReference>
<feature type="region of interest" description="Disordered" evidence="1">
    <location>
        <begin position="24"/>
        <end position="45"/>
    </location>
</feature>
<gene>
    <name evidence="2" type="ORF">L0F81_33815</name>
</gene>
<evidence type="ECO:0000313" key="2">
    <source>
        <dbReference type="EMBL" id="MCG0068186.1"/>
    </source>
</evidence>
<name>A0ABS9JRI4_9ACTN</name>
<protein>
    <submittedName>
        <fullName evidence="2">Uncharacterized protein</fullName>
    </submittedName>
</protein>
<dbReference type="RefSeq" id="WP_158103090.1">
    <property type="nucleotide sequence ID" value="NZ_JAKKZF010000201.1"/>
</dbReference>
<organism evidence="2 3">
    <name type="scientific">Streptomyces tricolor</name>
    <dbReference type="NCBI Taxonomy" id="68277"/>
    <lineage>
        <taxon>Bacteria</taxon>
        <taxon>Bacillati</taxon>
        <taxon>Actinomycetota</taxon>
        <taxon>Actinomycetes</taxon>
        <taxon>Kitasatosporales</taxon>
        <taxon>Streptomycetaceae</taxon>
        <taxon>Streptomyces</taxon>
        <taxon>Streptomyces violaceoruber group</taxon>
    </lineage>
</organism>
<reference evidence="2 3" key="1">
    <citation type="submission" date="2022-01" db="EMBL/GenBank/DDBJ databases">
        <title>Draft Genome Sequences of Seven Type Strains of the Genus Streptomyces.</title>
        <authorList>
            <person name="Aziz S."/>
            <person name="Coretto E."/>
            <person name="Chronakova A."/>
            <person name="Sproer C."/>
            <person name="Huber K."/>
            <person name="Nouioui I."/>
            <person name="Gross H."/>
        </authorList>
    </citation>
    <scope>NUCLEOTIDE SEQUENCE [LARGE SCALE GENOMIC DNA]</scope>
    <source>
        <strain evidence="2 3">DSM 41685</strain>
    </source>
</reference>
<accession>A0ABS9JRI4</accession>
<proteinExistence type="predicted"/>
<comment type="caution">
    <text evidence="2">The sequence shown here is derived from an EMBL/GenBank/DDBJ whole genome shotgun (WGS) entry which is preliminary data.</text>
</comment>
<dbReference type="EMBL" id="JAKKZF010000201">
    <property type="protein sequence ID" value="MCG0068186.1"/>
    <property type="molecule type" value="Genomic_DNA"/>
</dbReference>